<sequence>MSSSLFPSSQFLPLSQFPLTQVPTTEAEQQRERDRQKQIFQSITLHNDTQRYMVEDQDPNVSMLQHLNDMNYSFSYQNGRNNINCFDNNRVDVGAVGFRNMGHNTVLILACKEAVIVGHFASDHGSDCLVHAQRESVNQDAREMIETIGTALDFYKAGGKFTKPSEYYAWMIGTITGGGRIDQAMNSILDDGLFDLGFLPHYHQYVQPTNPNDTNPGLGTVLFFNPANSSTDYPVIFVDDKMILKP</sequence>
<dbReference type="EMBL" id="CAWUHD010000014">
    <property type="protein sequence ID" value="CAK7214516.1"/>
    <property type="molecule type" value="Genomic_DNA"/>
</dbReference>
<comment type="caution">
    <text evidence="1">The sequence shown here is derived from an EMBL/GenBank/DDBJ whole genome shotgun (WGS) entry which is preliminary data.</text>
</comment>
<evidence type="ECO:0000313" key="1">
    <source>
        <dbReference type="EMBL" id="CAK7214516.1"/>
    </source>
</evidence>
<evidence type="ECO:0000313" key="2">
    <source>
        <dbReference type="Proteomes" id="UP001642482"/>
    </source>
</evidence>
<reference evidence="1 2" key="1">
    <citation type="submission" date="2024-01" db="EMBL/GenBank/DDBJ databases">
        <authorList>
            <person name="Allen C."/>
            <person name="Tagirdzhanova G."/>
        </authorList>
    </citation>
    <scope>NUCLEOTIDE SEQUENCE [LARGE SCALE GENOMIC DNA]</scope>
</reference>
<gene>
    <name evidence="1" type="ORF">SEUCBS140593_002208</name>
</gene>
<dbReference type="Proteomes" id="UP001642482">
    <property type="component" value="Unassembled WGS sequence"/>
</dbReference>
<keyword evidence="2" id="KW-1185">Reference proteome</keyword>
<protein>
    <submittedName>
        <fullName evidence="1">Uncharacterized protein</fullName>
    </submittedName>
</protein>
<organism evidence="1 2">
    <name type="scientific">Sporothrix eucalyptigena</name>
    <dbReference type="NCBI Taxonomy" id="1812306"/>
    <lineage>
        <taxon>Eukaryota</taxon>
        <taxon>Fungi</taxon>
        <taxon>Dikarya</taxon>
        <taxon>Ascomycota</taxon>
        <taxon>Pezizomycotina</taxon>
        <taxon>Sordariomycetes</taxon>
        <taxon>Sordariomycetidae</taxon>
        <taxon>Ophiostomatales</taxon>
        <taxon>Ophiostomataceae</taxon>
        <taxon>Sporothrix</taxon>
    </lineage>
</organism>
<name>A0ABP0B4S2_9PEZI</name>
<accession>A0ABP0B4S2</accession>
<proteinExistence type="predicted"/>